<dbReference type="SUPFAM" id="SSF51445">
    <property type="entry name" value="(Trans)glycosidases"/>
    <property type="match status" value="1"/>
</dbReference>
<dbReference type="InterPro" id="IPR051915">
    <property type="entry name" value="Cellulose_Degrad_GH3"/>
</dbReference>
<dbReference type="Gene3D" id="3.40.50.1700">
    <property type="entry name" value="Glycoside hydrolase family 3 C-terminal domain"/>
    <property type="match status" value="1"/>
</dbReference>
<organism evidence="9 10">
    <name type="scientific">Lentzea kristufekii</name>
    <dbReference type="NCBI Taxonomy" id="3095430"/>
    <lineage>
        <taxon>Bacteria</taxon>
        <taxon>Bacillati</taxon>
        <taxon>Actinomycetota</taxon>
        <taxon>Actinomycetes</taxon>
        <taxon>Pseudonocardiales</taxon>
        <taxon>Pseudonocardiaceae</taxon>
        <taxon>Lentzea</taxon>
    </lineage>
</organism>
<evidence type="ECO:0000256" key="4">
    <source>
        <dbReference type="ARBA" id="ARBA00022729"/>
    </source>
</evidence>
<evidence type="ECO:0000313" key="9">
    <source>
        <dbReference type="EMBL" id="MDX8056546.1"/>
    </source>
</evidence>
<feature type="domain" description="AB hydrolase-1" evidence="7">
    <location>
        <begin position="629"/>
        <end position="727"/>
    </location>
</feature>
<comment type="caution">
    <text evidence="9">The sequence shown here is derived from an EMBL/GenBank/DDBJ whole genome shotgun (WGS) entry which is preliminary data.</text>
</comment>
<keyword evidence="10" id="KW-1185">Reference proteome</keyword>
<evidence type="ECO:0000256" key="6">
    <source>
        <dbReference type="ARBA" id="ARBA00023295"/>
    </source>
</evidence>
<accession>A0ABU4U7P2</accession>
<dbReference type="InterPro" id="IPR029058">
    <property type="entry name" value="AB_hydrolase_fold"/>
</dbReference>
<keyword evidence="4" id="KW-0732">Signal</keyword>
<keyword evidence="6" id="KW-0326">Glycosidase</keyword>
<sequence>MINPDDARVEALLRRMTIEEKAGQLFHGMAGVGPGGRVLADDDPAAMGPLRAQIAAGLSHVAVMGPATPADMARWHDAVQDLAAQTRLGIPVTLSSDPRHGFVSNPATGTAATGFSQWPEPLGLGAVRDPDLVRAYAATVRRELAAAGISVLLGPTLDVASEPRWARTVETFGADPELVTTLAAAFLDGFTADVDVPPVAAMIKHFPGGGPQKDGEDPHFDYGKEQVYPGGAFDLHLRPFADVLARYPVQVMPYYGVPTGLSLDGGPVDEVGFAFNRRIITGLLRETLGFSGIVCTDFALVTDRTVFGAPMRARAWGVEHLDRHERVVRILDAGCDQLGGEVAPELVVDLVRDGRLTEERLDTSVRRILAEKFRLGLFERGSLVRAEGNSEAVAAGLDAQRRSVVVVENRDAVLPMREGCRVYAEGVDSQVLAGYADVVDDPVRADVALLRVDAPYEPRSEGFERFFHAGSLSFSHDVREHVATLAGRVPVVLDVMLDRAALLGEIAGPLSALTTSFGVSDGALLDVVFGRVPATGVLPFEICGNAEELVARRPDVPFDSAAPAYPHRHGLTFGRPAMTNPLTDVKALVEAGLAAAPTPRTATVVVDDGTEIAYHRWEPGPDVEPHPVPVVLQHGFTVDTMVEWASRGTVAALTAAGRTVVGVDARGHGLSQKSPDPSRYGEPRMARDLRAVIGLLDVTAVDLVGYSMGSIISLLAAAEEPKVRRLVVGGVGAGVVEVGGVDTRELDGDVVAEAFLADDPSALPPEMVGMRAFAEMVGADFPSLAAQARSLYVGGVDFARVTAESLVIAGDEDPLAVRPEVLADALPNARLVILPGDHNTAGSNPDFRAAVVDFLRN</sequence>
<dbReference type="SUPFAM" id="SSF52279">
    <property type="entry name" value="Beta-D-glucan exohydrolase, C-terminal domain"/>
    <property type="match status" value="1"/>
</dbReference>
<name>A0ABU4U7P2_9PSEU</name>
<keyword evidence="5 9" id="KW-0378">Hydrolase</keyword>
<evidence type="ECO:0000259" key="7">
    <source>
        <dbReference type="Pfam" id="PF00561"/>
    </source>
</evidence>
<evidence type="ECO:0000256" key="5">
    <source>
        <dbReference type="ARBA" id="ARBA00022801"/>
    </source>
</evidence>
<feature type="domain" description="Glycoside hydrolase family 3 N-terminal" evidence="8">
    <location>
        <begin position="70"/>
        <end position="369"/>
    </location>
</feature>
<protein>
    <recommendedName>
        <fullName evidence="3">beta-glucosidase</fullName>
        <ecNumber evidence="3">3.2.1.21</ecNumber>
    </recommendedName>
</protein>
<reference evidence="9 10" key="1">
    <citation type="submission" date="2023-11" db="EMBL/GenBank/DDBJ databases">
        <title>Lentzea sokolovensis, sp. nov., Lentzea kristufkii, sp. nov., and Lentzea miocenensis, sp. nov., rare actinobacteria from Sokolov Coal Basin, Miocene lacustrine sediment, Czech Republic.</title>
        <authorList>
            <person name="Lara A."/>
            <person name="Kotroba L."/>
            <person name="Nouioui I."/>
            <person name="Neumann-Schaal M."/>
            <person name="Mast Y."/>
            <person name="Chronakova A."/>
        </authorList>
    </citation>
    <scope>NUCLEOTIDE SEQUENCE [LARGE SCALE GENOMIC DNA]</scope>
    <source>
        <strain evidence="9 10">BCCO 10_0798</strain>
    </source>
</reference>
<dbReference type="Gene3D" id="3.40.50.1820">
    <property type="entry name" value="alpha/beta hydrolase"/>
    <property type="match status" value="1"/>
</dbReference>
<dbReference type="PANTHER" id="PTHR30620:SF16">
    <property type="entry name" value="LYSOSOMAL BETA GLUCOSIDASE"/>
    <property type="match status" value="1"/>
</dbReference>
<gene>
    <name evidence="9" type="ORF">SK571_44845</name>
</gene>
<dbReference type="SUPFAM" id="SSF53474">
    <property type="entry name" value="alpha/beta-Hydrolases"/>
    <property type="match status" value="1"/>
</dbReference>
<dbReference type="InterPro" id="IPR036962">
    <property type="entry name" value="Glyco_hydro_3_N_sf"/>
</dbReference>
<dbReference type="Pfam" id="PF00933">
    <property type="entry name" value="Glyco_hydro_3"/>
    <property type="match status" value="1"/>
</dbReference>
<dbReference type="Pfam" id="PF00561">
    <property type="entry name" value="Abhydrolase_1"/>
    <property type="match status" value="1"/>
</dbReference>
<evidence type="ECO:0000256" key="1">
    <source>
        <dbReference type="ARBA" id="ARBA00000448"/>
    </source>
</evidence>
<dbReference type="InterPro" id="IPR017853">
    <property type="entry name" value="GH"/>
</dbReference>
<dbReference type="PANTHER" id="PTHR30620">
    <property type="entry name" value="PERIPLASMIC BETA-GLUCOSIDASE-RELATED"/>
    <property type="match status" value="1"/>
</dbReference>
<comment type="similarity">
    <text evidence="2">Belongs to the glycosyl hydrolase 3 family.</text>
</comment>
<evidence type="ECO:0000259" key="8">
    <source>
        <dbReference type="Pfam" id="PF00933"/>
    </source>
</evidence>
<dbReference type="PRINTS" id="PR00133">
    <property type="entry name" value="GLHYDRLASE3"/>
</dbReference>
<dbReference type="EC" id="3.2.1.21" evidence="3"/>
<comment type="catalytic activity">
    <reaction evidence="1">
        <text>Hydrolysis of terminal, non-reducing beta-D-glucosyl residues with release of beta-D-glucose.</text>
        <dbReference type="EC" id="3.2.1.21"/>
    </reaction>
</comment>
<dbReference type="RefSeq" id="WP_319990202.1">
    <property type="nucleotide sequence ID" value="NZ_JAXAVV010000046.1"/>
</dbReference>
<evidence type="ECO:0000256" key="3">
    <source>
        <dbReference type="ARBA" id="ARBA00012744"/>
    </source>
</evidence>
<proteinExistence type="inferred from homology"/>
<evidence type="ECO:0000313" key="10">
    <source>
        <dbReference type="Proteomes" id="UP001271792"/>
    </source>
</evidence>
<dbReference type="Gene3D" id="3.20.20.300">
    <property type="entry name" value="Glycoside hydrolase, family 3, N-terminal domain"/>
    <property type="match status" value="1"/>
</dbReference>
<dbReference type="InterPro" id="IPR036881">
    <property type="entry name" value="Glyco_hydro_3_C_sf"/>
</dbReference>
<reference evidence="9 10" key="2">
    <citation type="submission" date="2023-11" db="EMBL/GenBank/DDBJ databases">
        <authorList>
            <person name="Lara A.C."/>
            <person name="Chronakova A."/>
        </authorList>
    </citation>
    <scope>NUCLEOTIDE SEQUENCE [LARGE SCALE GENOMIC DNA]</scope>
    <source>
        <strain evidence="9 10">BCCO 10_0798</strain>
    </source>
</reference>
<evidence type="ECO:0000256" key="2">
    <source>
        <dbReference type="ARBA" id="ARBA00005336"/>
    </source>
</evidence>
<dbReference type="EMBL" id="JAXAVV010000046">
    <property type="protein sequence ID" value="MDX8056546.1"/>
    <property type="molecule type" value="Genomic_DNA"/>
</dbReference>
<dbReference type="InterPro" id="IPR001764">
    <property type="entry name" value="Glyco_hydro_3_N"/>
</dbReference>
<dbReference type="GO" id="GO:0016787">
    <property type="term" value="F:hydrolase activity"/>
    <property type="evidence" value="ECO:0007669"/>
    <property type="project" value="UniProtKB-KW"/>
</dbReference>
<dbReference type="InterPro" id="IPR000073">
    <property type="entry name" value="AB_hydrolase_1"/>
</dbReference>
<dbReference type="Proteomes" id="UP001271792">
    <property type="component" value="Unassembled WGS sequence"/>
</dbReference>